<accession>A0A3T1RVZ5</accession>
<dbReference type="EMBL" id="AABEVT010000006">
    <property type="protein sequence ID" value="EAH0253092.1"/>
    <property type="molecule type" value="Genomic_DNA"/>
</dbReference>
<sequence>MIFLDLRQRVSDSIRCFIENSDNCNIVSVYGIGSLAKDKAKINDIDLNVFVSNSKYETILYITSFQEFLVNELGRSVDFNIIDMDVVTDGFINSDLFPHKNRHSLFLYELVQVECHLYGEKVLQEYIYENKDIQTEALKLLLTLVQRANKEILTKFTLNTRKNIRKFARYAIEFSLINKGYMNPYIGLTPKKIYSYLPFLNTNYTTTINQILNDQNPEIDQSYNLIVDLAHVLKAEFMNISLRGEKQND</sequence>
<dbReference type="Proteomes" id="UP000401273">
    <property type="component" value="Unassembled WGS sequence"/>
</dbReference>
<dbReference type="EMBL" id="AAAQOE010000005">
    <property type="protein sequence ID" value="EAE1096925.1"/>
    <property type="molecule type" value="Genomic_DNA"/>
</dbReference>
<evidence type="ECO:0000313" key="7">
    <source>
        <dbReference type="Proteomes" id="UP000566597"/>
    </source>
</evidence>
<reference evidence="3 7" key="1">
    <citation type="submission" date="2019-04" db="EMBL/GenBank/DDBJ databases">
        <authorList>
            <person name="Ashton P.M."/>
            <person name="Dallman T."/>
            <person name="Nair S."/>
            <person name="De Pinna E."/>
            <person name="Peters T."/>
            <person name="Grant K."/>
        </authorList>
    </citation>
    <scope>NUCLEOTIDE SEQUENCE [LARGE SCALE GENOMIC DNA]</scope>
    <source>
        <strain evidence="3 7">406731</strain>
        <strain evidence="2">RL15000271</strain>
    </source>
</reference>
<evidence type="ECO:0000313" key="2">
    <source>
        <dbReference type="EMBL" id="EAE2899283.1"/>
    </source>
</evidence>
<name>A0A3T1RVZ5_LISMN</name>
<dbReference type="Proteomes" id="UP000352246">
    <property type="component" value="Unassembled WGS sequence"/>
</dbReference>
<evidence type="ECO:0000313" key="3">
    <source>
        <dbReference type="EMBL" id="EAH0253092.1"/>
    </source>
</evidence>
<dbReference type="Proteomes" id="UP000566597">
    <property type="component" value="Unassembled WGS sequence"/>
</dbReference>
<evidence type="ECO:0000313" key="4">
    <source>
        <dbReference type="EMBL" id="ECH7212134.1"/>
    </source>
</evidence>
<dbReference type="SUPFAM" id="SSF81301">
    <property type="entry name" value="Nucleotidyltransferase"/>
    <property type="match status" value="1"/>
</dbReference>
<dbReference type="InterPro" id="IPR043519">
    <property type="entry name" value="NT_sf"/>
</dbReference>
<evidence type="ECO:0000313" key="6">
    <source>
        <dbReference type="Proteomes" id="UP000355989"/>
    </source>
</evidence>
<proteinExistence type="predicted"/>
<comment type="caution">
    <text evidence="3">The sequence shown here is derived from an EMBL/GenBank/DDBJ whole genome shotgun (WGS) entry which is preliminary data.</text>
</comment>
<dbReference type="EMBL" id="AAISWI010000012">
    <property type="protein sequence ID" value="ECH7212134.1"/>
    <property type="molecule type" value="Genomic_DNA"/>
</dbReference>
<evidence type="ECO:0000313" key="5">
    <source>
        <dbReference type="Proteomes" id="UP000352246"/>
    </source>
</evidence>
<evidence type="ECO:0000313" key="1">
    <source>
        <dbReference type="EMBL" id="EAE1096925.1"/>
    </source>
</evidence>
<protein>
    <recommendedName>
        <fullName evidence="8">Nucleotidyltransferase domain-containing protein</fullName>
    </recommendedName>
</protein>
<reference evidence="4 5" key="2">
    <citation type="submission" date="2019-07" db="EMBL/GenBank/DDBJ databases">
        <authorList>
            <consortium name="GenomeTrakr: Next Generation Sequencing Network for Food Pathogen Tracability"/>
        </authorList>
    </citation>
    <scope>NUCLEOTIDE SEQUENCE [LARGE SCALE GENOMIC DNA]</scope>
    <source>
        <strain evidence="4 5">FDA00014472</strain>
        <strain evidence="1 6">FLAG-78586</strain>
    </source>
</reference>
<organism evidence="3 7">
    <name type="scientific">Listeria monocytogenes</name>
    <dbReference type="NCBI Taxonomy" id="1639"/>
    <lineage>
        <taxon>Bacteria</taxon>
        <taxon>Bacillati</taxon>
        <taxon>Bacillota</taxon>
        <taxon>Bacilli</taxon>
        <taxon>Bacillales</taxon>
        <taxon>Listeriaceae</taxon>
        <taxon>Listeria</taxon>
    </lineage>
</organism>
<dbReference type="AlphaFoldDB" id="A0A3T1RVZ5"/>
<gene>
    <name evidence="1" type="ORF">APD94_13220</name>
    <name evidence="3" type="ORF">D4U23_11900</name>
    <name evidence="2" type="ORF">E1W43_15220</name>
    <name evidence="4" type="ORF">FPL45_12410</name>
</gene>
<dbReference type="Proteomes" id="UP000355989">
    <property type="component" value="Unassembled WGS sequence"/>
</dbReference>
<evidence type="ECO:0008006" key="8">
    <source>
        <dbReference type="Google" id="ProtNLM"/>
    </source>
</evidence>
<dbReference type="RefSeq" id="WP_003722950.1">
    <property type="nucleotide sequence ID" value="NZ_CP019617.1"/>
</dbReference>
<dbReference type="EMBL" id="AAARLF010000017">
    <property type="protein sequence ID" value="EAE2899283.1"/>
    <property type="molecule type" value="Genomic_DNA"/>
</dbReference>